<evidence type="ECO:0000313" key="4">
    <source>
        <dbReference type="Proteomes" id="UP000807306"/>
    </source>
</evidence>
<evidence type="ECO:0000313" key="3">
    <source>
        <dbReference type="EMBL" id="KAF9532442.1"/>
    </source>
</evidence>
<comment type="caution">
    <text evidence="3">The sequence shown here is derived from an EMBL/GenBank/DDBJ whole genome shotgun (WGS) entry which is preliminary data.</text>
</comment>
<protein>
    <submittedName>
        <fullName evidence="3">PhoD-like phosphatase-domain-containing protein</fullName>
    </submittedName>
</protein>
<proteinExistence type="predicted"/>
<sequence length="635" mass="71288">MNYVLPAVSTAFRIASYIFLQIIPTTLARPVLPTLYILYISAFFLPAQVKPARAVRDDKPNGDAKPLPPPPTKSYDPISTLCFSLQTNSRILKWSNFAINTLLFLAALDLAFTPFFDPAHDVAFTRVGAVYPDSVKIQVRRPSNESLLVLYREAVPVASDTLSEWKSGPQVHPLETSDWVDTVRVSGLWPNTKYEYVVADSDKTILDVSTKPVTFTTFPDPRLSSGSHFRFVASSCITPNFPYRGPWNKRSIRGFDLLADYLTQISPGPLGKEPVNLTTANDTLVLPQTPSIDFLLFLGDFIYADVPVYIGDDKSAYQRLYRRNYASPSFRKVYEQLPIIHAYDDHEFINNYVGNAQEIPPYVNASAAYNSYAGNANHDAARVGQTFYNFQHGDIAFFVLDTRRYRTPTNVSEEDDTPSMLGQEQLVALHNWLQVVNGTKTFKFIVSSVPFTSLWTHDAQIDSWAAYPAEKASLLKVLHSVPNVVVISGDRHEFAVIEFNPPDSTFGHVVREISTSPLSMFYVPFIHTLRPQSNETVSKVVLISEEETEQVQIPLEQTISYIPVGNFKWSTFELDTRDSQKPILRVETVIDGKPSSHLEFIGAPSRPSVTSLGSLVTTNFKDLFNKIGIDPGRWF</sequence>
<dbReference type="EMBL" id="MU157832">
    <property type="protein sequence ID" value="KAF9532442.1"/>
    <property type="molecule type" value="Genomic_DNA"/>
</dbReference>
<feature type="domain" description="PhoD-like phosphatase metallophosphatase" evidence="2">
    <location>
        <begin position="291"/>
        <end position="524"/>
    </location>
</feature>
<evidence type="ECO:0000259" key="2">
    <source>
        <dbReference type="Pfam" id="PF09423"/>
    </source>
</evidence>
<dbReference type="InterPro" id="IPR038607">
    <property type="entry name" value="PhoD-like_sf"/>
</dbReference>
<dbReference type="PANTHER" id="PTHR43606:SF2">
    <property type="entry name" value="ALKALINE PHOSPHATASE FAMILY PROTEIN (AFU_ORTHOLOGUE AFUA_5G03860)"/>
    <property type="match status" value="1"/>
</dbReference>
<keyword evidence="1" id="KW-1133">Transmembrane helix</keyword>
<dbReference type="InterPro" id="IPR018946">
    <property type="entry name" value="PhoD-like_MPP"/>
</dbReference>
<keyword evidence="1" id="KW-0812">Transmembrane</keyword>
<gene>
    <name evidence="3" type="ORF">CPB83DRAFT_847862</name>
</gene>
<dbReference type="CDD" id="cd07389">
    <property type="entry name" value="MPP_PhoD"/>
    <property type="match status" value="1"/>
</dbReference>
<reference evidence="3" key="1">
    <citation type="submission" date="2020-11" db="EMBL/GenBank/DDBJ databases">
        <authorList>
            <consortium name="DOE Joint Genome Institute"/>
            <person name="Ahrendt S."/>
            <person name="Riley R."/>
            <person name="Andreopoulos W."/>
            <person name="Labutti K."/>
            <person name="Pangilinan J."/>
            <person name="Ruiz-Duenas F.J."/>
            <person name="Barrasa J.M."/>
            <person name="Sanchez-Garcia M."/>
            <person name="Camarero S."/>
            <person name="Miyauchi S."/>
            <person name="Serrano A."/>
            <person name="Linde D."/>
            <person name="Babiker R."/>
            <person name="Drula E."/>
            <person name="Ayuso-Fernandez I."/>
            <person name="Pacheco R."/>
            <person name="Padilla G."/>
            <person name="Ferreira P."/>
            <person name="Barriuso J."/>
            <person name="Kellner H."/>
            <person name="Castanera R."/>
            <person name="Alfaro M."/>
            <person name="Ramirez L."/>
            <person name="Pisabarro A.G."/>
            <person name="Kuo A."/>
            <person name="Tritt A."/>
            <person name="Lipzen A."/>
            <person name="He G."/>
            <person name="Yan M."/>
            <person name="Ng V."/>
            <person name="Cullen D."/>
            <person name="Martin F."/>
            <person name="Rosso M.-N."/>
            <person name="Henrissat B."/>
            <person name="Hibbett D."/>
            <person name="Martinez A.T."/>
            <person name="Grigoriev I.V."/>
        </authorList>
    </citation>
    <scope>NUCLEOTIDE SEQUENCE</scope>
    <source>
        <strain evidence="3">CBS 506.95</strain>
    </source>
</reference>
<dbReference type="SUPFAM" id="SSF56300">
    <property type="entry name" value="Metallo-dependent phosphatases"/>
    <property type="match status" value="1"/>
</dbReference>
<dbReference type="InterPro" id="IPR052900">
    <property type="entry name" value="Phospholipid_Metab_Enz"/>
</dbReference>
<dbReference type="Pfam" id="PF09423">
    <property type="entry name" value="PhoD"/>
    <property type="match status" value="1"/>
</dbReference>
<evidence type="ECO:0000256" key="1">
    <source>
        <dbReference type="SAM" id="Phobius"/>
    </source>
</evidence>
<feature type="transmembrane region" description="Helical" evidence="1">
    <location>
        <begin position="30"/>
        <end position="49"/>
    </location>
</feature>
<accession>A0A9P6JSX1</accession>
<dbReference type="Gene3D" id="3.60.21.70">
    <property type="entry name" value="PhoD-like phosphatase"/>
    <property type="match status" value="1"/>
</dbReference>
<dbReference type="OrthoDB" id="2100241at2759"/>
<dbReference type="Proteomes" id="UP000807306">
    <property type="component" value="Unassembled WGS sequence"/>
</dbReference>
<dbReference type="PANTHER" id="PTHR43606">
    <property type="entry name" value="PHOSPHATASE, PUTATIVE (AFU_ORTHOLOGUE AFUA_6G08710)-RELATED"/>
    <property type="match status" value="1"/>
</dbReference>
<keyword evidence="1" id="KW-0472">Membrane</keyword>
<organism evidence="3 4">
    <name type="scientific">Crepidotus variabilis</name>
    <dbReference type="NCBI Taxonomy" id="179855"/>
    <lineage>
        <taxon>Eukaryota</taxon>
        <taxon>Fungi</taxon>
        <taxon>Dikarya</taxon>
        <taxon>Basidiomycota</taxon>
        <taxon>Agaricomycotina</taxon>
        <taxon>Agaricomycetes</taxon>
        <taxon>Agaricomycetidae</taxon>
        <taxon>Agaricales</taxon>
        <taxon>Agaricineae</taxon>
        <taxon>Crepidotaceae</taxon>
        <taxon>Crepidotus</taxon>
    </lineage>
</organism>
<feature type="transmembrane region" description="Helical" evidence="1">
    <location>
        <begin position="97"/>
        <end position="116"/>
    </location>
</feature>
<dbReference type="AlphaFoldDB" id="A0A9P6JSX1"/>
<keyword evidence="4" id="KW-1185">Reference proteome</keyword>
<dbReference type="InterPro" id="IPR029052">
    <property type="entry name" value="Metallo-depent_PP-like"/>
</dbReference>
<name>A0A9P6JSX1_9AGAR</name>